<feature type="region of interest" description="Disordered" evidence="2">
    <location>
        <begin position="1"/>
        <end position="21"/>
    </location>
</feature>
<reference evidence="3" key="1">
    <citation type="submission" date="2017-08" db="EMBL/GenBank/DDBJ databases">
        <authorList>
            <person name="Cuomo C."/>
            <person name="Billmyre B."/>
            <person name="Heitman J."/>
        </authorList>
    </citation>
    <scope>NUCLEOTIDE SEQUENCE</scope>
    <source>
        <strain evidence="3">CBS 12478</strain>
    </source>
</reference>
<keyword evidence="1" id="KW-0175">Coiled coil</keyword>
<dbReference type="Pfam" id="PF20882">
    <property type="entry name" value="Sos7"/>
    <property type="match status" value="1"/>
</dbReference>
<dbReference type="AlphaFoldDB" id="A0A5M6BRZ5"/>
<dbReference type="GO" id="GO:0000776">
    <property type="term" value="C:kinetochore"/>
    <property type="evidence" value="ECO:0007669"/>
    <property type="project" value="InterPro"/>
</dbReference>
<evidence type="ECO:0000313" key="3">
    <source>
        <dbReference type="EMBL" id="WWD15623.1"/>
    </source>
</evidence>
<dbReference type="OrthoDB" id="18959at2759"/>
<dbReference type="InterPro" id="IPR048781">
    <property type="entry name" value="Sos7_CC"/>
</dbReference>
<dbReference type="RefSeq" id="XP_031858602.1">
    <property type="nucleotide sequence ID" value="XM_032007105.1"/>
</dbReference>
<dbReference type="InterPro" id="IPR037475">
    <property type="entry name" value="Sos7"/>
</dbReference>
<accession>A0A5M6BRZ5</accession>
<dbReference type="EMBL" id="CP144051">
    <property type="protein sequence ID" value="WWD15623.1"/>
    <property type="molecule type" value="Genomic_DNA"/>
</dbReference>
<dbReference type="GO" id="GO:0034501">
    <property type="term" value="P:protein localization to kinetochore"/>
    <property type="evidence" value="ECO:0007669"/>
    <property type="project" value="InterPro"/>
</dbReference>
<protein>
    <submittedName>
        <fullName evidence="3">Uncharacterized protein</fullName>
    </submittedName>
</protein>
<dbReference type="GeneID" id="43591273"/>
<organism evidence="3 4">
    <name type="scientific">Kwoniella shandongensis</name>
    <dbReference type="NCBI Taxonomy" id="1734106"/>
    <lineage>
        <taxon>Eukaryota</taxon>
        <taxon>Fungi</taxon>
        <taxon>Dikarya</taxon>
        <taxon>Basidiomycota</taxon>
        <taxon>Agaricomycotina</taxon>
        <taxon>Tremellomycetes</taxon>
        <taxon>Tremellales</taxon>
        <taxon>Cryptococcaceae</taxon>
        <taxon>Kwoniella</taxon>
    </lineage>
</organism>
<reference evidence="3" key="2">
    <citation type="submission" date="2024-01" db="EMBL/GenBank/DDBJ databases">
        <title>Comparative genomics of Cryptococcus and Kwoniella reveals pathogenesis evolution and contrasting modes of karyotype evolution via chromosome fusion or intercentromeric recombination.</title>
        <authorList>
            <person name="Coelho M.A."/>
            <person name="David-Palma M."/>
            <person name="Shea T."/>
            <person name="Bowers K."/>
            <person name="McGinley-Smith S."/>
            <person name="Mohammad A.W."/>
            <person name="Gnirke A."/>
            <person name="Yurkov A.M."/>
            <person name="Nowrousian M."/>
            <person name="Sun S."/>
            <person name="Cuomo C.A."/>
            <person name="Heitman J."/>
        </authorList>
    </citation>
    <scope>NUCLEOTIDE SEQUENCE</scope>
    <source>
        <strain evidence="3">CBS 12478</strain>
    </source>
</reference>
<dbReference type="PANTHER" id="PTHR37329:SF1">
    <property type="entry name" value="KINETOCHORE PROTEIN SOS7"/>
    <property type="match status" value="1"/>
</dbReference>
<keyword evidence="4" id="KW-1185">Reference proteome</keyword>
<evidence type="ECO:0000256" key="1">
    <source>
        <dbReference type="SAM" id="Coils"/>
    </source>
</evidence>
<feature type="coiled-coil region" evidence="1">
    <location>
        <begin position="157"/>
        <end position="213"/>
    </location>
</feature>
<dbReference type="Proteomes" id="UP000322225">
    <property type="component" value="Chromosome 1"/>
</dbReference>
<dbReference type="KEGG" id="ksn:43591273"/>
<feature type="compositionally biased region" description="Polar residues" evidence="2">
    <location>
        <begin position="1"/>
        <end position="19"/>
    </location>
</feature>
<proteinExistence type="predicted"/>
<gene>
    <name evidence="3" type="ORF">CI109_100045</name>
</gene>
<dbReference type="PANTHER" id="PTHR37329">
    <property type="entry name" value="KINETOCHORE PROTEIN SOS7"/>
    <property type="match status" value="1"/>
</dbReference>
<evidence type="ECO:0000256" key="2">
    <source>
        <dbReference type="SAM" id="MobiDB-lite"/>
    </source>
</evidence>
<dbReference type="GO" id="GO:0051315">
    <property type="term" value="P:attachment of mitotic spindle microtubules to kinetochore"/>
    <property type="evidence" value="ECO:0007669"/>
    <property type="project" value="TreeGrafter"/>
</dbReference>
<sequence length="359" mass="40209">MSALVASSNMHAPTSSGSSMHHAVDQLSAAASSGFHVLRHRDRFQERALRDVTMSSNDSAMMMDPTNPILVREEMESQKDYFRRLKFTYLEQEAKRHFLASITGTEPQRVEPGENEERETINAAKKASLKSTKSTIEEMRAQTVQLAEDNARKHVEMSQQLGEAQALQKQIRDMELELARIKATHPPENRMTIAQANETLDGQIVEMERLTDAIGSTQAQTDSTREEVARVAKELLRLGRDREREEARAKEVREGREAGDTKVDEICRWFTSSLAFYRSLLGIRSVKAVSENELHLEYDVPNGPMVLALMFDELTKRFIDARLIGNDMDISEAVGIAAGSNDVPGLIADVLVRLRPASA</sequence>
<evidence type="ECO:0000313" key="4">
    <source>
        <dbReference type="Proteomes" id="UP000322225"/>
    </source>
</evidence>
<name>A0A5M6BRZ5_9TREE</name>